<accession>A0A060M1G1</accession>
<name>A0A060M1G1_9BACI</name>
<dbReference type="OrthoDB" id="9802248at2"/>
<gene>
    <name evidence="2" type="ORF">BleG1_1810</name>
</gene>
<dbReference type="Gene3D" id="3.60.15.10">
    <property type="entry name" value="Ribonuclease Z/Hydroxyacylglutathione hydrolase-like"/>
    <property type="match status" value="1"/>
</dbReference>
<dbReference type="SMART" id="SM00849">
    <property type="entry name" value="Lactamase_B"/>
    <property type="match status" value="1"/>
</dbReference>
<protein>
    <submittedName>
        <fullName evidence="2">Metallo-beta-lactamase family protein</fullName>
    </submittedName>
</protein>
<dbReference type="InterPro" id="IPR036866">
    <property type="entry name" value="RibonucZ/Hydroxyglut_hydro"/>
</dbReference>
<dbReference type="PATRIC" id="fig|1246626.3.peg.1804"/>
<dbReference type="InterPro" id="IPR001279">
    <property type="entry name" value="Metallo-B-lactamas"/>
</dbReference>
<dbReference type="PANTHER" id="PTHR42951">
    <property type="entry name" value="METALLO-BETA-LACTAMASE DOMAIN-CONTAINING"/>
    <property type="match status" value="1"/>
</dbReference>
<evidence type="ECO:0000259" key="1">
    <source>
        <dbReference type="SMART" id="SM00849"/>
    </source>
</evidence>
<dbReference type="Pfam" id="PF00753">
    <property type="entry name" value="Lactamase_B"/>
    <property type="match status" value="1"/>
</dbReference>
<feature type="domain" description="Metallo-beta-lactamase" evidence="1">
    <location>
        <begin position="38"/>
        <end position="247"/>
    </location>
</feature>
<reference evidence="2 3" key="1">
    <citation type="journal article" date="2014" name="Gene">
        <title>A comparative genomic analysis of the alkalitolerant soil bacterium Bacillus lehensis G1.</title>
        <authorList>
            <person name="Noor Y.M."/>
            <person name="Samsulrizal N.H."/>
            <person name="Jema'on N.A."/>
            <person name="Low K.O."/>
            <person name="Ramli A.N."/>
            <person name="Alias N.I."/>
            <person name="Damis S.I."/>
            <person name="Fuzi S.F."/>
            <person name="Isa M.N."/>
            <person name="Murad A.M."/>
            <person name="Raih M.F."/>
            <person name="Bakar F.D."/>
            <person name="Najimudin N."/>
            <person name="Mahadi N.M."/>
            <person name="Illias R.M."/>
        </authorList>
    </citation>
    <scope>NUCLEOTIDE SEQUENCE [LARGE SCALE GENOMIC DNA]</scope>
    <source>
        <strain evidence="2 3">G1</strain>
    </source>
</reference>
<evidence type="ECO:0000313" key="2">
    <source>
        <dbReference type="EMBL" id="AIC94388.1"/>
    </source>
</evidence>
<dbReference type="PANTHER" id="PTHR42951:SF17">
    <property type="entry name" value="METALLO-BETA-LACTAMASE DOMAIN-CONTAINING PROTEIN"/>
    <property type="match status" value="1"/>
</dbReference>
<evidence type="ECO:0000313" key="3">
    <source>
        <dbReference type="Proteomes" id="UP000027142"/>
    </source>
</evidence>
<dbReference type="CDD" id="cd07721">
    <property type="entry name" value="yflN-like_MBL-fold"/>
    <property type="match status" value="1"/>
</dbReference>
<keyword evidence="3" id="KW-1185">Reference proteome</keyword>
<dbReference type="AlphaFoldDB" id="A0A060M1G1"/>
<dbReference type="eggNOG" id="COG0491">
    <property type="taxonomic scope" value="Bacteria"/>
</dbReference>
<dbReference type="EMBL" id="CP003923">
    <property type="protein sequence ID" value="AIC94388.1"/>
    <property type="molecule type" value="Genomic_DNA"/>
</dbReference>
<dbReference type="HOGENOM" id="CLU_030571_2_0_9"/>
<dbReference type="RefSeq" id="WP_038479700.1">
    <property type="nucleotide sequence ID" value="NZ_CP003923.1"/>
</dbReference>
<dbReference type="KEGG" id="ble:BleG1_1810"/>
<organism evidence="2 3">
    <name type="scientific">Shouchella lehensis G1</name>
    <dbReference type="NCBI Taxonomy" id="1246626"/>
    <lineage>
        <taxon>Bacteria</taxon>
        <taxon>Bacillati</taxon>
        <taxon>Bacillota</taxon>
        <taxon>Bacilli</taxon>
        <taxon>Bacillales</taxon>
        <taxon>Bacillaceae</taxon>
        <taxon>Shouchella</taxon>
    </lineage>
</organism>
<dbReference type="Proteomes" id="UP000027142">
    <property type="component" value="Chromosome"/>
</dbReference>
<sequence length="280" mass="31080">MNNKMSYGDDYKSLPLTTIGNGVTIQVCEDVYQYTNQFVNIIFVGHPNTADYVVIDAGVPGGANEIIEAANSLYGSKKPKAILLTHGHFDHVGSIIELIDHWKVDVYAHPLELPYLTGEERYPEPDPSVEGGLLAKISALFPNDPIQINEHVFPLPESGDVPFLKSFQWIHTPGHTPGHVSFFRHDDGCLVVGDAFTTVRQDQLYETIVQKQEVNGPPRYFTTDWNEAEQSIISLQKLEPLVAVTGHGVPVSGEELTSGLTALRANFNEVYKPDYGRYVE</sequence>
<proteinExistence type="predicted"/>
<dbReference type="InterPro" id="IPR050855">
    <property type="entry name" value="NDM-1-like"/>
</dbReference>
<dbReference type="STRING" id="1246626.BleG1_1810"/>
<dbReference type="SUPFAM" id="SSF56281">
    <property type="entry name" value="Metallo-hydrolase/oxidoreductase"/>
    <property type="match status" value="1"/>
</dbReference>